<organism evidence="1 2">
    <name type="scientific">Phocaeicola dorei</name>
    <dbReference type="NCBI Taxonomy" id="357276"/>
    <lineage>
        <taxon>Bacteria</taxon>
        <taxon>Pseudomonadati</taxon>
        <taxon>Bacteroidota</taxon>
        <taxon>Bacteroidia</taxon>
        <taxon>Bacteroidales</taxon>
        <taxon>Bacteroidaceae</taxon>
        <taxon>Phocaeicola</taxon>
    </lineage>
</organism>
<evidence type="ECO:0000313" key="2">
    <source>
        <dbReference type="Proteomes" id="UP000347681"/>
    </source>
</evidence>
<name>A0A5M5ZQQ9_9BACT</name>
<sequence>MEEEFAKNSLQAAESSATADLCVQKTKPVMAGSTRRKQQICRLEREGRRAGDKKEKYSYKGRIRPGQREQWPAEANIGGTFSALHRAGVPTARRKAEDVTVCP</sequence>
<dbReference type="EMBL" id="VVZB01000019">
    <property type="protein sequence ID" value="KAA5379570.1"/>
    <property type="molecule type" value="Genomic_DNA"/>
</dbReference>
<gene>
    <name evidence="1" type="ORF">F2Y61_20485</name>
</gene>
<dbReference type="RefSeq" id="WP_149941221.1">
    <property type="nucleotide sequence ID" value="NZ_VVZB01000019.1"/>
</dbReference>
<proteinExistence type="predicted"/>
<reference evidence="1 2" key="1">
    <citation type="journal article" date="2019" name="Nat. Med.">
        <title>A library of human gut bacterial isolates paired with longitudinal multiomics data enables mechanistic microbiome research.</title>
        <authorList>
            <person name="Poyet M."/>
            <person name="Groussin M."/>
            <person name="Gibbons S.M."/>
            <person name="Avila-Pacheco J."/>
            <person name="Jiang X."/>
            <person name="Kearney S.M."/>
            <person name="Perrotta A.R."/>
            <person name="Berdy B."/>
            <person name="Zhao S."/>
            <person name="Lieberman T.D."/>
            <person name="Swanson P.K."/>
            <person name="Smith M."/>
            <person name="Roesemann S."/>
            <person name="Alexander J.E."/>
            <person name="Rich S.A."/>
            <person name="Livny J."/>
            <person name="Vlamakis H."/>
            <person name="Clish C."/>
            <person name="Bullock K."/>
            <person name="Deik A."/>
            <person name="Scott J."/>
            <person name="Pierce K.A."/>
            <person name="Xavier R.J."/>
            <person name="Alm E.J."/>
        </authorList>
    </citation>
    <scope>NUCLEOTIDE SEQUENCE [LARGE SCALE GENOMIC DNA]</scope>
    <source>
        <strain evidence="1 2">BIOML-A5</strain>
    </source>
</reference>
<dbReference type="AlphaFoldDB" id="A0A5M5ZQQ9"/>
<accession>A0A5M5ZQQ9</accession>
<dbReference type="Proteomes" id="UP000347681">
    <property type="component" value="Unassembled WGS sequence"/>
</dbReference>
<evidence type="ECO:0000313" key="1">
    <source>
        <dbReference type="EMBL" id="KAA5379570.1"/>
    </source>
</evidence>
<protein>
    <submittedName>
        <fullName evidence="1">Uncharacterized protein</fullName>
    </submittedName>
</protein>
<comment type="caution">
    <text evidence="1">The sequence shown here is derived from an EMBL/GenBank/DDBJ whole genome shotgun (WGS) entry which is preliminary data.</text>
</comment>